<dbReference type="NCBIfam" id="NF005546">
    <property type="entry name" value="PRK07208.1-2"/>
    <property type="match status" value="1"/>
</dbReference>
<dbReference type="GO" id="GO:0005829">
    <property type="term" value="C:cytosol"/>
    <property type="evidence" value="ECO:0007669"/>
    <property type="project" value="TreeGrafter"/>
</dbReference>
<dbReference type="AlphaFoldDB" id="A0A841QEE1"/>
<organism evidence="2 3">
    <name type="scientific">Acetobacter lovaniensis</name>
    <dbReference type="NCBI Taxonomy" id="104100"/>
    <lineage>
        <taxon>Bacteria</taxon>
        <taxon>Pseudomonadati</taxon>
        <taxon>Pseudomonadota</taxon>
        <taxon>Alphaproteobacteria</taxon>
        <taxon>Acetobacterales</taxon>
        <taxon>Acetobacteraceae</taxon>
        <taxon>Acetobacter</taxon>
    </lineage>
</organism>
<dbReference type="InterPro" id="IPR036188">
    <property type="entry name" value="FAD/NAD-bd_sf"/>
</dbReference>
<accession>A0A841QEE1</accession>
<dbReference type="NCBIfam" id="NF005548">
    <property type="entry name" value="PRK07208.1-4"/>
    <property type="match status" value="1"/>
</dbReference>
<dbReference type="GO" id="GO:0008767">
    <property type="term" value="F:UDP-galactopyranose mutase activity"/>
    <property type="evidence" value="ECO:0007669"/>
    <property type="project" value="TreeGrafter"/>
</dbReference>
<dbReference type="InterPro" id="IPR002937">
    <property type="entry name" value="Amino_oxidase"/>
</dbReference>
<reference evidence="2 3" key="1">
    <citation type="submission" date="2020-08" db="EMBL/GenBank/DDBJ databases">
        <title>Genomic Encyclopedia of Type Strains, Phase IV (KMG-IV): sequencing the most valuable type-strain genomes for metagenomic binning, comparative biology and taxonomic classification.</title>
        <authorList>
            <person name="Goeker M."/>
        </authorList>
    </citation>
    <scope>NUCLEOTIDE SEQUENCE [LARGE SCALE GENOMIC DNA]</scope>
    <source>
        <strain evidence="2 3">DSM 4491</strain>
    </source>
</reference>
<comment type="caution">
    <text evidence="2">The sequence shown here is derived from an EMBL/GenBank/DDBJ whole genome shotgun (WGS) entry which is preliminary data.</text>
</comment>
<dbReference type="Proteomes" id="UP000578000">
    <property type="component" value="Unassembled WGS sequence"/>
</dbReference>
<dbReference type="GO" id="GO:0050660">
    <property type="term" value="F:flavin adenine dinucleotide binding"/>
    <property type="evidence" value="ECO:0007669"/>
    <property type="project" value="TreeGrafter"/>
</dbReference>
<dbReference type="PANTHER" id="PTHR21197">
    <property type="entry name" value="UDP-GALACTOPYRANOSE MUTASE"/>
    <property type="match status" value="1"/>
</dbReference>
<dbReference type="SUPFAM" id="SSF51971">
    <property type="entry name" value="Nucleotide-binding domain"/>
    <property type="match status" value="1"/>
</dbReference>
<dbReference type="EMBL" id="JACHIE010000004">
    <property type="protein sequence ID" value="MBB6456765.1"/>
    <property type="molecule type" value="Genomic_DNA"/>
</dbReference>
<dbReference type="Gene3D" id="3.50.50.60">
    <property type="entry name" value="FAD/NAD(P)-binding domain"/>
    <property type="match status" value="2"/>
</dbReference>
<evidence type="ECO:0000259" key="1">
    <source>
        <dbReference type="Pfam" id="PF01593"/>
    </source>
</evidence>
<dbReference type="PANTHER" id="PTHR21197:SF0">
    <property type="entry name" value="UDP-GALACTOPYRANOSE MUTASE"/>
    <property type="match status" value="1"/>
</dbReference>
<dbReference type="RefSeq" id="WP_166113953.1">
    <property type="nucleotide sequence ID" value="NZ_BAABDB010000004.1"/>
</dbReference>
<gene>
    <name evidence="2" type="ORF">HNR55_001346</name>
</gene>
<proteinExistence type="predicted"/>
<name>A0A841QEE1_9PROT</name>
<evidence type="ECO:0000313" key="2">
    <source>
        <dbReference type="EMBL" id="MBB6456765.1"/>
    </source>
</evidence>
<dbReference type="Pfam" id="PF01593">
    <property type="entry name" value="Amino_oxidase"/>
    <property type="match status" value="1"/>
</dbReference>
<dbReference type="GO" id="GO:0016491">
    <property type="term" value="F:oxidoreductase activity"/>
    <property type="evidence" value="ECO:0007669"/>
    <property type="project" value="InterPro"/>
</dbReference>
<sequence length="520" mass="59432">MAQDEKIIVIGAGPAGLTLAYELLKAGRKNVTVYECDKQVGGISKTIKHHGNRIDIGGHRFFSKSDWVMSWWESFLPIAAPNEQNVTLHYQGKEREHLVRPHPQSQSQSPESDDVMLVRSRLSRIYYNKTFFDYPLKLTPTNLAKLGWRKTIVFGLSYLWTRLHKITPELTLEDFFINRFGRKLYQQFFKDYTEKVWGVPCSSISADWGAQRVKSLSISSAILHACKKALGLQKDTSVQTSLIEQFIYPKYGPGQMWETVARHITDMGGTILLNHHVNEITFENNRAVSITVTDQNGGQEQQKCDVLVSTMPIKELVAASGNYFSSTVKQIAQDLQYRDFITVGLLYKSSDITRQLEDNWIYIQEPGVNVGRVQIFNNWSPYLVADPETTWLGLEFFCSEGNELWTLSELDMIKLACFEMQKIGLVSTLNTLDSVVVHVPKAYPGYFGESYKRFSTLRNALDTVENLYLIGRNGMHCYNNQDHSMLTAKEATDQILSGQQDKSKIWEINIDDEYHEEKSN</sequence>
<evidence type="ECO:0000313" key="3">
    <source>
        <dbReference type="Proteomes" id="UP000578000"/>
    </source>
</evidence>
<keyword evidence="3" id="KW-1185">Reference proteome</keyword>
<dbReference type="PRINTS" id="PR00419">
    <property type="entry name" value="ADXRDTASE"/>
</dbReference>
<feature type="domain" description="Amine oxidase" evidence="1">
    <location>
        <begin position="15"/>
        <end position="471"/>
    </location>
</feature>
<protein>
    <submittedName>
        <fullName evidence="2">Protoporphyrinogen oxidase</fullName>
    </submittedName>
</protein>